<evidence type="ECO:0000256" key="3">
    <source>
        <dbReference type="ARBA" id="ARBA00018029"/>
    </source>
</evidence>
<dbReference type="InterPro" id="IPR003764">
    <property type="entry name" value="GlcNAc_6-P_deAcase"/>
</dbReference>
<dbReference type="RefSeq" id="WP_053133068.1">
    <property type="nucleotide sequence ID" value="NZ_CP012382.1"/>
</dbReference>
<comment type="similarity">
    <text evidence="1 9">Belongs to the metallo-dependent hydrolases superfamily. NagA family.</text>
</comment>
<feature type="binding site" evidence="11">
    <location>
        <position position="221"/>
    </location>
    <ligand>
        <name>substrate</name>
    </ligand>
</feature>
<feature type="binding site" evidence="11">
    <location>
        <position position="245"/>
    </location>
    <ligand>
        <name>substrate</name>
    </ligand>
</feature>
<evidence type="ECO:0000256" key="12">
    <source>
        <dbReference type="PIRSR" id="PIRSR038994-3"/>
    </source>
</evidence>
<keyword evidence="6 9" id="KW-0119">Carbohydrate metabolism</keyword>
<dbReference type="Pfam" id="PF01979">
    <property type="entry name" value="Amidohydro_1"/>
    <property type="match status" value="1"/>
</dbReference>
<evidence type="ECO:0000256" key="7">
    <source>
        <dbReference type="ARBA" id="ARBA00047647"/>
    </source>
</evidence>
<feature type="binding site" evidence="11">
    <location>
        <begin position="213"/>
        <end position="214"/>
    </location>
    <ligand>
        <name>substrate</name>
    </ligand>
</feature>
<dbReference type="InterPro" id="IPR006680">
    <property type="entry name" value="Amidohydro-rel"/>
</dbReference>
<dbReference type="PANTHER" id="PTHR11113">
    <property type="entry name" value="N-ACETYLGLUCOSAMINE-6-PHOSPHATE DEACETYLASE"/>
    <property type="match status" value="1"/>
</dbReference>
<feature type="active site" description="Proton donor/acceptor" evidence="10">
    <location>
        <position position="268"/>
    </location>
</feature>
<feature type="binding site" evidence="11">
    <location>
        <position position="134"/>
    </location>
    <ligand>
        <name>substrate</name>
    </ligand>
</feature>
<reference evidence="15" key="1">
    <citation type="journal article" date="2015" name="J. Biotechnol.">
        <title>Complete genome sequence of Streptomyces ambofaciens ATCC 23877, the spiramycin producer.</title>
        <authorList>
            <person name="Thibessard A."/>
            <person name="Haas D."/>
            <person name="Gerbaud C."/>
            <person name="Aigle B."/>
            <person name="Lautru S."/>
            <person name="Pernodet J.L."/>
            <person name="Leblond P."/>
        </authorList>
    </citation>
    <scope>NUCLEOTIDE SEQUENCE [LARGE SCALE GENOMIC DNA]</scope>
    <source>
        <strain evidence="15">ATCC 23877 / 3486 / DSM 40053 / JCM 4204 / NBRC 12836 / NRRL B-2516</strain>
    </source>
</reference>
<feature type="binding site" evidence="12">
    <location>
        <position position="123"/>
    </location>
    <ligand>
        <name>Zn(2+)</name>
        <dbReference type="ChEBI" id="CHEBI:29105"/>
    </ligand>
</feature>
<evidence type="ECO:0000256" key="1">
    <source>
        <dbReference type="ARBA" id="ARBA00010716"/>
    </source>
</evidence>
<dbReference type="GO" id="GO:0046872">
    <property type="term" value="F:metal ion binding"/>
    <property type="evidence" value="ECO:0007669"/>
    <property type="project" value="UniProtKB-KW"/>
</dbReference>
<dbReference type="FunFam" id="3.20.20.140:FF:000004">
    <property type="entry name" value="N-acetylglucosamine-6-phosphate deacetylase"/>
    <property type="match status" value="1"/>
</dbReference>
<dbReference type="GO" id="GO:0008448">
    <property type="term" value="F:N-acetylglucosamine-6-phosphate deacetylase activity"/>
    <property type="evidence" value="ECO:0007669"/>
    <property type="project" value="UniProtKB-EC"/>
</dbReference>
<feature type="binding site" evidence="11">
    <location>
        <begin position="302"/>
        <end position="304"/>
    </location>
    <ligand>
        <name>substrate</name>
    </ligand>
</feature>
<keyword evidence="5 9" id="KW-0378">Hydrolase</keyword>
<evidence type="ECO:0000259" key="13">
    <source>
        <dbReference type="Pfam" id="PF01979"/>
    </source>
</evidence>
<evidence type="ECO:0000256" key="4">
    <source>
        <dbReference type="ARBA" id="ARBA00022723"/>
    </source>
</evidence>
<evidence type="ECO:0000256" key="10">
    <source>
        <dbReference type="PIRSR" id="PIRSR038994-1"/>
    </source>
</evidence>
<dbReference type="GO" id="GO:0006046">
    <property type="term" value="P:N-acetylglucosamine catabolic process"/>
    <property type="evidence" value="ECO:0007669"/>
    <property type="project" value="TreeGrafter"/>
</dbReference>
<protein>
    <recommendedName>
        <fullName evidence="3">N-acetylglucosamine-6-phosphate deacetylase</fullName>
        <ecNumber evidence="2">3.5.1.25</ecNumber>
    </recommendedName>
</protein>
<evidence type="ECO:0000256" key="2">
    <source>
        <dbReference type="ARBA" id="ARBA00011899"/>
    </source>
</evidence>
<dbReference type="EC" id="3.5.1.25" evidence="2"/>
<proteinExistence type="inferred from homology"/>
<accession>A0A0K2ATY7</accession>
<dbReference type="PANTHER" id="PTHR11113:SF14">
    <property type="entry name" value="N-ACETYLGLUCOSAMINE-6-PHOSPHATE DEACETYLASE"/>
    <property type="match status" value="1"/>
</dbReference>
<evidence type="ECO:0000256" key="6">
    <source>
        <dbReference type="ARBA" id="ARBA00023277"/>
    </source>
</evidence>
<dbReference type="EMBL" id="CP012382">
    <property type="protein sequence ID" value="AKZ56469.1"/>
    <property type="molecule type" value="Genomic_DNA"/>
</dbReference>
<dbReference type="SUPFAM" id="SSF51338">
    <property type="entry name" value="Composite domain of metallo-dependent hydrolases"/>
    <property type="match status" value="1"/>
</dbReference>
<feature type="binding site" evidence="12">
    <location>
        <position position="189"/>
    </location>
    <ligand>
        <name>Zn(2+)</name>
        <dbReference type="ChEBI" id="CHEBI:29105"/>
    </ligand>
</feature>
<evidence type="ECO:0000313" key="15">
    <source>
        <dbReference type="Proteomes" id="UP000061018"/>
    </source>
</evidence>
<dbReference type="Gene3D" id="2.30.40.10">
    <property type="entry name" value="Urease, subunit C, domain 1"/>
    <property type="match status" value="1"/>
</dbReference>
<organism evidence="14 15">
    <name type="scientific">Streptomyces ambofaciens (strain ATCC 23877 / 3486 / DSM 40053 / JCM 4204 / NBRC 12836 / NRRL B-2516)</name>
    <dbReference type="NCBI Taxonomy" id="278992"/>
    <lineage>
        <taxon>Bacteria</taxon>
        <taxon>Bacillati</taxon>
        <taxon>Actinomycetota</taxon>
        <taxon>Actinomycetes</taxon>
        <taxon>Kitasatosporales</taxon>
        <taxon>Streptomycetaceae</taxon>
        <taxon>Streptomyces</taxon>
    </lineage>
</organism>
<dbReference type="STRING" id="1889.SAM40697_3103"/>
<dbReference type="NCBIfam" id="TIGR00221">
    <property type="entry name" value="nagA"/>
    <property type="match status" value="1"/>
</dbReference>
<evidence type="ECO:0000256" key="11">
    <source>
        <dbReference type="PIRSR" id="PIRSR038994-2"/>
    </source>
</evidence>
<dbReference type="PIRSF" id="PIRSF038994">
    <property type="entry name" value="NagA"/>
    <property type="match status" value="1"/>
</dbReference>
<dbReference type="Gene3D" id="3.20.20.140">
    <property type="entry name" value="Metal-dependent hydrolases"/>
    <property type="match status" value="1"/>
</dbReference>
<sequence length="381" mass="39467">MAPSTVLAGARVVLPSGTADDGRVIVDGTRIAGTASPDAEVVDLSGHWVVPGFVDLHNHGGGGASFAGGDAEDVLKGVETHRRHGTTTVVASAVTGDLDFLARHAGMLAELAQQGDIAGIHFEGPFISPCRKGAHDEQLLRDPDPAEVRKLVDAAHGHAKMVTLATELPGGLDSVRLLAEHGVIAAVGHTDATYEQTLQAIDAGATVATHLFNAMPPLGHRAPGPITALLEDERITVELINDGTHLHPAALQLAFHHAGAARVAFITDAMDAAGFGDGRYLLGPMEVEVSDGVARLVEGGSIAGSTLTLDRAFKRAVTVDRLPVEDVVAAISANPARLLGMADRIGSLEPGKDADLVVLDADFDLVGVMRRGAWVVDPQLG</sequence>
<name>A0A0K2ATY7_STRA7</name>
<dbReference type="SUPFAM" id="SSF51556">
    <property type="entry name" value="Metallo-dependent hydrolases"/>
    <property type="match status" value="1"/>
</dbReference>
<dbReference type="AlphaFoldDB" id="A0A0K2ATY7"/>
<dbReference type="InterPro" id="IPR032466">
    <property type="entry name" value="Metal_Hydrolase"/>
</dbReference>
<comment type="catalytic activity">
    <reaction evidence="7">
        <text>N-acetyl-D-glucosamine 6-phosphate + H2O = D-glucosamine 6-phosphate + acetate</text>
        <dbReference type="Rhea" id="RHEA:22936"/>
        <dbReference type="ChEBI" id="CHEBI:15377"/>
        <dbReference type="ChEBI" id="CHEBI:30089"/>
        <dbReference type="ChEBI" id="CHEBI:57513"/>
        <dbReference type="ChEBI" id="CHEBI:58725"/>
        <dbReference type="EC" id="3.5.1.25"/>
    </reaction>
</comment>
<evidence type="ECO:0000256" key="5">
    <source>
        <dbReference type="ARBA" id="ARBA00022801"/>
    </source>
</evidence>
<evidence type="ECO:0000256" key="9">
    <source>
        <dbReference type="PIRNR" id="PIRNR038994"/>
    </source>
</evidence>
<evidence type="ECO:0000313" key="14">
    <source>
        <dbReference type="EMBL" id="AKZ56469.1"/>
    </source>
</evidence>
<feature type="domain" description="Amidohydrolase-related" evidence="13">
    <location>
        <begin position="48"/>
        <end position="374"/>
    </location>
</feature>
<comment type="cofactor">
    <cofactor evidence="12">
        <name>a divalent metal cation</name>
        <dbReference type="ChEBI" id="CHEBI:60240"/>
    </cofactor>
    <text evidence="12">Binds 1 divalent metal cation per subunit.</text>
</comment>
<comment type="pathway">
    <text evidence="8">Amino-sugar metabolism; N-acetylneuraminate degradation; D-fructose 6-phosphate from N-acetylneuraminate: step 4/5.</text>
</comment>
<dbReference type="KEGG" id="samb:SAM23877_3422"/>
<gene>
    <name evidence="14" type="ORF">SAM23877_3422</name>
</gene>
<dbReference type="CDD" id="cd00854">
    <property type="entry name" value="NagA"/>
    <property type="match status" value="1"/>
</dbReference>
<dbReference type="InterPro" id="IPR011059">
    <property type="entry name" value="Metal-dep_hydrolase_composite"/>
</dbReference>
<feature type="binding site" evidence="12">
    <location>
        <position position="210"/>
    </location>
    <ligand>
        <name>Zn(2+)</name>
        <dbReference type="ChEBI" id="CHEBI:29105"/>
    </ligand>
</feature>
<dbReference type="Proteomes" id="UP000061018">
    <property type="component" value="Chromosome"/>
</dbReference>
<evidence type="ECO:0000256" key="8">
    <source>
        <dbReference type="ARBA" id="ARBA00060590"/>
    </source>
</evidence>
<keyword evidence="4 12" id="KW-0479">Metal-binding</keyword>